<organism evidence="2 3">
    <name type="scientific">Ambispora leptoticha</name>
    <dbReference type="NCBI Taxonomy" id="144679"/>
    <lineage>
        <taxon>Eukaryota</taxon>
        <taxon>Fungi</taxon>
        <taxon>Fungi incertae sedis</taxon>
        <taxon>Mucoromycota</taxon>
        <taxon>Glomeromycotina</taxon>
        <taxon>Glomeromycetes</taxon>
        <taxon>Archaeosporales</taxon>
        <taxon>Ambisporaceae</taxon>
        <taxon>Ambispora</taxon>
    </lineage>
</organism>
<evidence type="ECO:0000313" key="2">
    <source>
        <dbReference type="EMBL" id="CAG8690095.1"/>
    </source>
</evidence>
<dbReference type="Gene3D" id="3.40.50.150">
    <property type="entry name" value="Vaccinia Virus protein VP39"/>
    <property type="match status" value="1"/>
</dbReference>
<sequence>MGCCCSKRYFEEEAGRIKFRFIDGRRYHEISESVYFVANDEQEAYRLSRYHEVVKEIWGGLFNSSVEEMLRQGARVIDIGCGSGIWILDMAKRYPDSKFVGVDISPVLPTENLPPNVEFLQYNVLDILPYEDSSFDLVHEKFMVGAFTQVQWEEQVVPEMIRLARP</sequence>
<dbReference type="InterPro" id="IPR029063">
    <property type="entry name" value="SAM-dependent_MTases_sf"/>
</dbReference>
<dbReference type="OrthoDB" id="2013972at2759"/>
<keyword evidence="3" id="KW-1185">Reference proteome</keyword>
<protein>
    <submittedName>
        <fullName evidence="2">8932_t:CDS:1</fullName>
    </submittedName>
</protein>
<gene>
    <name evidence="2" type="ORF">ALEPTO_LOCUS11174</name>
</gene>
<dbReference type="EMBL" id="CAJVPS010016474">
    <property type="protein sequence ID" value="CAG8690095.1"/>
    <property type="molecule type" value="Genomic_DNA"/>
</dbReference>
<reference evidence="2" key="1">
    <citation type="submission" date="2021-06" db="EMBL/GenBank/DDBJ databases">
        <authorList>
            <person name="Kallberg Y."/>
            <person name="Tangrot J."/>
            <person name="Rosling A."/>
        </authorList>
    </citation>
    <scope>NUCLEOTIDE SEQUENCE</scope>
    <source>
        <strain evidence="2">FL130A</strain>
    </source>
</reference>
<feature type="non-terminal residue" evidence="2">
    <location>
        <position position="1"/>
    </location>
</feature>
<proteinExistence type="predicted"/>
<dbReference type="Proteomes" id="UP000789508">
    <property type="component" value="Unassembled WGS sequence"/>
</dbReference>
<dbReference type="SUPFAM" id="SSF53335">
    <property type="entry name" value="S-adenosyl-L-methionine-dependent methyltransferases"/>
    <property type="match status" value="1"/>
</dbReference>
<name>A0A9N9EWQ7_9GLOM</name>
<dbReference type="Pfam" id="PF13649">
    <property type="entry name" value="Methyltransf_25"/>
    <property type="match status" value="1"/>
</dbReference>
<feature type="domain" description="Methyltransferase" evidence="1">
    <location>
        <begin position="76"/>
        <end position="166"/>
    </location>
</feature>
<accession>A0A9N9EWQ7</accession>
<dbReference type="PANTHER" id="PTHR43591">
    <property type="entry name" value="METHYLTRANSFERASE"/>
    <property type="match status" value="1"/>
</dbReference>
<dbReference type="InterPro" id="IPR041698">
    <property type="entry name" value="Methyltransf_25"/>
</dbReference>
<evidence type="ECO:0000259" key="1">
    <source>
        <dbReference type="Pfam" id="PF13649"/>
    </source>
</evidence>
<comment type="caution">
    <text evidence="2">The sequence shown here is derived from an EMBL/GenBank/DDBJ whole genome shotgun (WGS) entry which is preliminary data.</text>
</comment>
<dbReference type="CDD" id="cd02440">
    <property type="entry name" value="AdoMet_MTases"/>
    <property type="match status" value="1"/>
</dbReference>
<evidence type="ECO:0000313" key="3">
    <source>
        <dbReference type="Proteomes" id="UP000789508"/>
    </source>
</evidence>
<dbReference type="AlphaFoldDB" id="A0A9N9EWQ7"/>
<dbReference type="PANTHER" id="PTHR43591:SF50">
    <property type="entry name" value="METHYLTRANSFERASE DOMAIN-CONTAINING PROTEIN-RELATED"/>
    <property type="match status" value="1"/>
</dbReference>